<dbReference type="SUPFAM" id="SSF51905">
    <property type="entry name" value="FAD/NAD(P)-binding domain"/>
    <property type="match status" value="1"/>
</dbReference>
<evidence type="ECO:0000313" key="6">
    <source>
        <dbReference type="EMBL" id="MBL3655903.1"/>
    </source>
</evidence>
<comment type="similarity">
    <text evidence="2">Belongs to the DadA oxidoreductase family.</text>
</comment>
<keyword evidence="4" id="KW-0560">Oxidoreductase</keyword>
<dbReference type="GO" id="GO:0016491">
    <property type="term" value="F:oxidoreductase activity"/>
    <property type="evidence" value="ECO:0007669"/>
    <property type="project" value="UniProtKB-KW"/>
</dbReference>
<organism evidence="6 7">
    <name type="scientific">Fulvivirga sediminis</name>
    <dbReference type="NCBI Taxonomy" id="2803949"/>
    <lineage>
        <taxon>Bacteria</taxon>
        <taxon>Pseudomonadati</taxon>
        <taxon>Bacteroidota</taxon>
        <taxon>Cytophagia</taxon>
        <taxon>Cytophagales</taxon>
        <taxon>Fulvivirgaceae</taxon>
        <taxon>Fulvivirga</taxon>
    </lineage>
</organism>
<dbReference type="SUPFAM" id="SSF54373">
    <property type="entry name" value="FAD-linked reductases, C-terminal domain"/>
    <property type="match status" value="1"/>
</dbReference>
<accession>A0A937F8B6</accession>
<dbReference type="Pfam" id="PF01266">
    <property type="entry name" value="DAO"/>
    <property type="match status" value="1"/>
</dbReference>
<gene>
    <name evidence="6" type="ORF">JL102_07160</name>
</gene>
<dbReference type="Gene3D" id="3.50.50.60">
    <property type="entry name" value="FAD/NAD(P)-binding domain"/>
    <property type="match status" value="2"/>
</dbReference>
<protein>
    <submittedName>
        <fullName evidence="6">FAD-dependent oxidoreductase</fullName>
    </submittedName>
</protein>
<dbReference type="PANTHER" id="PTHR13847">
    <property type="entry name" value="SARCOSINE DEHYDROGENASE-RELATED"/>
    <property type="match status" value="1"/>
</dbReference>
<comment type="cofactor">
    <cofactor evidence="1">
        <name>FAD</name>
        <dbReference type="ChEBI" id="CHEBI:57692"/>
    </cofactor>
</comment>
<dbReference type="PANTHER" id="PTHR13847:SF286">
    <property type="entry name" value="D-AMINO ACID DEHYDROGENASE"/>
    <property type="match status" value="1"/>
</dbReference>
<proteinExistence type="inferred from homology"/>
<evidence type="ECO:0000313" key="7">
    <source>
        <dbReference type="Proteomes" id="UP000659388"/>
    </source>
</evidence>
<dbReference type="EMBL" id="JAESIY010000003">
    <property type="protein sequence ID" value="MBL3655903.1"/>
    <property type="molecule type" value="Genomic_DNA"/>
</dbReference>
<dbReference type="Gene3D" id="3.30.9.10">
    <property type="entry name" value="D-Amino Acid Oxidase, subunit A, domain 2"/>
    <property type="match status" value="1"/>
</dbReference>
<evidence type="ECO:0000256" key="1">
    <source>
        <dbReference type="ARBA" id="ARBA00001974"/>
    </source>
</evidence>
<dbReference type="GO" id="GO:0005737">
    <property type="term" value="C:cytoplasm"/>
    <property type="evidence" value="ECO:0007669"/>
    <property type="project" value="TreeGrafter"/>
</dbReference>
<keyword evidence="3" id="KW-0285">Flavoprotein</keyword>
<comment type="caution">
    <text evidence="6">The sequence shown here is derived from an EMBL/GenBank/DDBJ whole genome shotgun (WGS) entry which is preliminary data.</text>
</comment>
<feature type="domain" description="FAD dependent oxidoreductase" evidence="5">
    <location>
        <begin position="4"/>
        <end position="396"/>
    </location>
</feature>
<reference evidence="6" key="1">
    <citation type="submission" date="2021-01" db="EMBL/GenBank/DDBJ databases">
        <title>Fulvivirga kasyanovii gen. nov., sp nov., a novel member of the phylum Bacteroidetes isolated from seawater in a mussel farm.</title>
        <authorList>
            <person name="Zhao L.-H."/>
            <person name="Wang Z.-J."/>
        </authorList>
    </citation>
    <scope>NUCLEOTIDE SEQUENCE</scope>
    <source>
        <strain evidence="6">2943</strain>
    </source>
</reference>
<evidence type="ECO:0000259" key="5">
    <source>
        <dbReference type="Pfam" id="PF01266"/>
    </source>
</evidence>
<sequence>MKKKVAIVGAGMIGLCSAYYLRKKGHDVIVIDDHDGYGGASVGNAGFLCPSHVVPLASPGIITQGIKWMLNEKSPFYIKPRLNKELISWGLKFKKAATAEKVKIAAPFLHQITTASQKLAEQLLQDEKINAGYNKNGLLMLCQSEKELHHEKEAADIARGFGQSAEVLTPEEVAKLNPGLDLNICGAVYFPNDTMITPHIFLREFQKVLKANGVEFMFNTSINSFEREKGEITGLVTSSTTIKADDYLIAAGSATSPLLRLLGLRLPMVGGKGYSFTVNNPPAIPQVPSILSDGKVSMSPMMDGLRFSGTMEINDLNSAINLKRVEGIVNTATSFLPQFKKSHFTDIKPWAGFRPCSPDGLPYVGKSNKFSNLTIAAGHAMLGITLGPVTGDIVAKIINEEPNDMDLSLLAVDRYN</sequence>
<name>A0A937F8B6_9BACT</name>
<dbReference type="Proteomes" id="UP000659388">
    <property type="component" value="Unassembled WGS sequence"/>
</dbReference>
<dbReference type="InterPro" id="IPR006076">
    <property type="entry name" value="FAD-dep_OxRdtase"/>
</dbReference>
<dbReference type="InterPro" id="IPR036188">
    <property type="entry name" value="FAD/NAD-bd_sf"/>
</dbReference>
<keyword evidence="7" id="KW-1185">Reference proteome</keyword>
<dbReference type="AlphaFoldDB" id="A0A937F8B6"/>
<evidence type="ECO:0000256" key="2">
    <source>
        <dbReference type="ARBA" id="ARBA00009410"/>
    </source>
</evidence>
<evidence type="ECO:0000256" key="4">
    <source>
        <dbReference type="ARBA" id="ARBA00023002"/>
    </source>
</evidence>
<evidence type="ECO:0000256" key="3">
    <source>
        <dbReference type="ARBA" id="ARBA00022630"/>
    </source>
</evidence>
<dbReference type="RefSeq" id="WP_202243577.1">
    <property type="nucleotide sequence ID" value="NZ_JAESIY010000003.1"/>
</dbReference>